<dbReference type="PANTHER" id="PTHR38441:SF1">
    <property type="entry name" value="MEMBRANE PROTEIN"/>
    <property type="match status" value="1"/>
</dbReference>
<dbReference type="KEGG" id="mcak:MCCS_01890"/>
<evidence type="ECO:0000313" key="2">
    <source>
        <dbReference type="Proteomes" id="UP000194154"/>
    </source>
</evidence>
<dbReference type="PANTHER" id="PTHR38441">
    <property type="entry name" value="INTEGRAL MEMBRANE PROTEIN-RELATED"/>
    <property type="match status" value="1"/>
</dbReference>
<dbReference type="Pfam" id="PF04341">
    <property type="entry name" value="DUF485"/>
    <property type="match status" value="1"/>
</dbReference>
<sequence length="103" mass="12088">MNQQDYNKIAASKDFNDLVAARKKFIFPITLFFIVATLLFPILTGYTTILNNIAFWNISWAWIYAFLLFVMVWTLVTIYMSKAKQFDAVSERIINEYKRGSRS</sequence>
<dbReference type="OrthoDB" id="2886991at2"/>
<dbReference type="RefSeq" id="WP_086041574.1">
    <property type="nucleotide sequence ID" value="NZ_CBCRZA010000018.1"/>
</dbReference>
<protein>
    <submittedName>
        <fullName evidence="1">Uncharacterized protein</fullName>
    </submittedName>
</protein>
<gene>
    <name evidence="1" type="ORF">MCCS_01890</name>
</gene>
<name>A0A1W7A9T1_9STAP</name>
<keyword evidence="2" id="KW-1185">Reference proteome</keyword>
<dbReference type="GeneID" id="35294344"/>
<accession>A0A1W7A9T1</accession>
<dbReference type="STRING" id="1855823.MCCS_01890"/>
<dbReference type="EMBL" id="CP021059">
    <property type="protein sequence ID" value="ARQ05860.1"/>
    <property type="molecule type" value="Genomic_DNA"/>
</dbReference>
<dbReference type="InterPro" id="IPR007436">
    <property type="entry name" value="DUF485"/>
</dbReference>
<reference evidence="1 2" key="1">
    <citation type="journal article" date="2017" name="Int. J. Syst. Evol. Microbiol.">
        <title>Macrococcus canis sp. nov., a skin bacterium associated with infections in dogs.</title>
        <authorList>
            <person name="Gobeli Brawand S."/>
            <person name="Cotting K."/>
            <person name="Gomez-Sanz E."/>
            <person name="Collaud A."/>
            <person name="Thomann A."/>
            <person name="Brodard I."/>
            <person name="Rodriguez-Campos S."/>
            <person name="Strauss C."/>
            <person name="Perreten V."/>
        </authorList>
    </citation>
    <scope>NUCLEOTIDE SEQUENCE [LARGE SCALE GENOMIC DNA]</scope>
    <source>
        <strain evidence="1 2">KM45013</strain>
    </source>
</reference>
<dbReference type="AlphaFoldDB" id="A0A1W7A9T1"/>
<proteinExistence type="predicted"/>
<dbReference type="Proteomes" id="UP000194154">
    <property type="component" value="Chromosome"/>
</dbReference>
<organism evidence="1 2">
    <name type="scientific">Macrococcoides canis</name>
    <dbReference type="NCBI Taxonomy" id="1855823"/>
    <lineage>
        <taxon>Bacteria</taxon>
        <taxon>Bacillati</taxon>
        <taxon>Bacillota</taxon>
        <taxon>Bacilli</taxon>
        <taxon>Bacillales</taxon>
        <taxon>Staphylococcaceae</taxon>
        <taxon>Macrococcoides</taxon>
    </lineage>
</organism>
<evidence type="ECO:0000313" key="1">
    <source>
        <dbReference type="EMBL" id="ARQ05860.1"/>
    </source>
</evidence>